<proteinExistence type="predicted"/>
<protein>
    <recommendedName>
        <fullName evidence="2">DnaA N-terminal domain-containing protein</fullName>
    </recommendedName>
</protein>
<dbReference type="RefSeq" id="WP_064465015.1">
    <property type="nucleotide sequence ID" value="NZ_CP010972.1"/>
</dbReference>
<keyword evidence="1" id="KW-0175">Coiled coil</keyword>
<reference evidence="3 4" key="1">
    <citation type="journal article" date="2016" name="Genome Announc.">
        <title>Genome Sequence of the Tick-Borne Pathogen Rickettsia raoultii.</title>
        <authorList>
            <person name="El Karkouri K."/>
            <person name="Mediannikov O."/>
            <person name="Robert C."/>
            <person name="Raoult D."/>
            <person name="Fournier P.E."/>
        </authorList>
    </citation>
    <scope>NUCLEOTIDE SEQUENCE [LARGE SCALE GENOMIC DNA]</scope>
    <source>
        <strain evidence="3 4">Khabarovsk</strain>
    </source>
</reference>
<sequence length="762" mass="87686">MITKLQLPILPTNPEAFRDYTQQQYNQELTLADNRNYISIIPCLFAAIVREYSDKLLPIDIIYFFQILPLYSSALSKNAEEIIYSSEKLARILGYTNKEASNMRSTILGITKKLEQAGLLQVHRSKNKNGSDKVNKIIPILPDLLYDKIKYESSNSNVDSKRLTNESNLQHIIRTKLFVPITLTFIQNLFKDSMTPKHKLFYLNCIITAYKNYQITGQFSFTATSQELMKANNISRGTLTTIFAYIRKQESDFFIKVKHTYTKSDDPDDNRYDKSIFVISINPLVIPYFFIKNTDNKVALEFSDTKCLDVENETKKPDTYQCSEAACQKTMPSMPKNNAYNNKDIIIKISNKNIDANIDKNLDEKNEALDTLEKNNQIKLQTFSQTLHSQHLESEQSSLSSKSLKNIIKDFIDALPSPSNNNAANASSTIQDISDKKNKINIPNKCNTVIHNKTTSQSQAINDRKNKDLRYFYPLSEKDAKEFNFKANREFSTNFTNQLLLKLYIKDPEKRFKNKFTFSSYMIKALKNEHHQGPRVNNPSFRFSCNIDEQEKRVLECEQYLIKVESSSGTCKISQVKKKIAGRFSSEISHSILTTAQFIESSSRELLTILLPENIALSDMQREILMREVCSVYGNNNCYLDRVKTELKISEAVVGKEEENMEEAQSASTSEPHFINPRSTPLSSLKQDSVWRQVRQALLLQYGNNIDEAWFSKAVAKECTETSLLTLTMPTRFMADWLKNHYGYAISRISGTFSFKYIEYNY</sequence>
<geneLocation type="plasmid" evidence="4">
    <name>prra3</name>
</geneLocation>
<organism evidence="3 4">
    <name type="scientific">Rickettsia conorii subsp. raoultii</name>
    <dbReference type="NCBI Taxonomy" id="369822"/>
    <lineage>
        <taxon>Bacteria</taxon>
        <taxon>Pseudomonadati</taxon>
        <taxon>Pseudomonadota</taxon>
        <taxon>Alphaproteobacteria</taxon>
        <taxon>Rickettsiales</taxon>
        <taxon>Rickettsiaceae</taxon>
        <taxon>Rickettsieae</taxon>
        <taxon>Rickettsia</taxon>
        <taxon>spotted fever group</taxon>
    </lineage>
</organism>
<dbReference type="Proteomes" id="UP000077462">
    <property type="component" value="Plasmid pRra3"/>
</dbReference>
<name>A0A9N7AVX4_RICCR</name>
<dbReference type="Pfam" id="PF11638">
    <property type="entry name" value="DnaA_N"/>
    <property type="match status" value="1"/>
</dbReference>
<gene>
    <name evidence="3" type="ORF">UQ52_08035</name>
</gene>
<dbReference type="EMBL" id="CP010972">
    <property type="protein sequence ID" value="AJQ52547.1"/>
    <property type="molecule type" value="Genomic_DNA"/>
</dbReference>
<dbReference type="InterPro" id="IPR024633">
    <property type="entry name" value="DnaA_N_dom"/>
</dbReference>
<feature type="coiled-coil region" evidence="1">
    <location>
        <begin position="355"/>
        <end position="382"/>
    </location>
</feature>
<feature type="domain" description="DnaA N-terminal" evidence="2">
    <location>
        <begin position="689"/>
        <end position="747"/>
    </location>
</feature>
<evidence type="ECO:0000259" key="2">
    <source>
        <dbReference type="Pfam" id="PF11638"/>
    </source>
</evidence>
<keyword evidence="3" id="KW-0614">Plasmid</keyword>
<evidence type="ECO:0000313" key="3">
    <source>
        <dbReference type="EMBL" id="AJQ52547.1"/>
    </source>
</evidence>
<dbReference type="AlphaFoldDB" id="A0A9N7AVX4"/>
<dbReference type="InterPro" id="IPR038454">
    <property type="entry name" value="DnaA_N_sf"/>
</dbReference>
<evidence type="ECO:0000256" key="1">
    <source>
        <dbReference type="SAM" id="Coils"/>
    </source>
</evidence>
<accession>A0A9N7AVX4</accession>
<evidence type="ECO:0000313" key="4">
    <source>
        <dbReference type="Proteomes" id="UP000077462"/>
    </source>
</evidence>
<dbReference type="Gene3D" id="3.30.300.180">
    <property type="match status" value="1"/>
</dbReference>